<dbReference type="Proteomes" id="UP001152795">
    <property type="component" value="Unassembled WGS sequence"/>
</dbReference>
<name>A0A7D9DT99_PARCT</name>
<accession>A0A7D9DT99</accession>
<dbReference type="SUPFAM" id="SSF48371">
    <property type="entry name" value="ARM repeat"/>
    <property type="match status" value="1"/>
</dbReference>
<reference evidence="2" key="1">
    <citation type="submission" date="2020-04" db="EMBL/GenBank/DDBJ databases">
        <authorList>
            <person name="Alioto T."/>
            <person name="Alioto T."/>
            <person name="Gomez Garrido J."/>
        </authorList>
    </citation>
    <scope>NUCLEOTIDE SEQUENCE</scope>
    <source>
        <strain evidence="2">A484AB</strain>
    </source>
</reference>
<keyword evidence="3" id="KW-1185">Reference proteome</keyword>
<dbReference type="OrthoDB" id="10258089at2759"/>
<evidence type="ECO:0000256" key="1">
    <source>
        <dbReference type="SAM" id="MobiDB-lite"/>
    </source>
</evidence>
<gene>
    <name evidence="2" type="ORF">PACLA_8A045774</name>
</gene>
<comment type="caution">
    <text evidence="2">The sequence shown here is derived from an EMBL/GenBank/DDBJ whole genome shotgun (WGS) entry which is preliminary data.</text>
</comment>
<feature type="region of interest" description="Disordered" evidence="1">
    <location>
        <begin position="1"/>
        <end position="50"/>
    </location>
</feature>
<feature type="compositionally biased region" description="Polar residues" evidence="1">
    <location>
        <begin position="1"/>
        <end position="31"/>
    </location>
</feature>
<dbReference type="InterPro" id="IPR019399">
    <property type="entry name" value="Parkin_co-regulated_protein"/>
</dbReference>
<evidence type="ECO:0000313" key="2">
    <source>
        <dbReference type="EMBL" id="CAB3992787.1"/>
    </source>
</evidence>
<sequence>MATGGANRTRNPGSPSSTPNSKRSPQLSLKESSPCRPSERLNPKTIDPFKNNVGKQSTFAAVYSNGGVPCRLQHGSVKHKIQWDVPIENLSFDPLLVTLAEGLRETKHPYHFLACQGFREMLEVSDAAGKTIPVLPKLVLPLRLALSSQNAEVFFNTLDALVRLSSVVGRELNPHLKGLMAMISRKMMEKNNKEKITHALQEIESNCGQACLAIIKSKVPTYQSVLK</sequence>
<organism evidence="2 3">
    <name type="scientific">Paramuricea clavata</name>
    <name type="common">Red gorgonian</name>
    <name type="synonym">Violescent sea-whip</name>
    <dbReference type="NCBI Taxonomy" id="317549"/>
    <lineage>
        <taxon>Eukaryota</taxon>
        <taxon>Metazoa</taxon>
        <taxon>Cnidaria</taxon>
        <taxon>Anthozoa</taxon>
        <taxon>Octocorallia</taxon>
        <taxon>Malacalcyonacea</taxon>
        <taxon>Plexauridae</taxon>
        <taxon>Paramuricea</taxon>
    </lineage>
</organism>
<evidence type="ECO:0000313" key="3">
    <source>
        <dbReference type="Proteomes" id="UP001152795"/>
    </source>
</evidence>
<proteinExistence type="predicted"/>
<dbReference type="Gene3D" id="1.25.10.10">
    <property type="entry name" value="Leucine-rich Repeat Variant"/>
    <property type="match status" value="1"/>
</dbReference>
<dbReference type="PANTHER" id="PTHR21207:SF1">
    <property type="entry name" value="PACRG-LIKE PROTEIN"/>
    <property type="match status" value="1"/>
</dbReference>
<dbReference type="InterPro" id="IPR016024">
    <property type="entry name" value="ARM-type_fold"/>
</dbReference>
<dbReference type="AlphaFoldDB" id="A0A7D9DT99"/>
<dbReference type="InterPro" id="IPR011989">
    <property type="entry name" value="ARM-like"/>
</dbReference>
<protein>
    <submittedName>
        <fullName evidence="2">PACRG</fullName>
    </submittedName>
</protein>
<dbReference type="EMBL" id="CACRXK020002124">
    <property type="protein sequence ID" value="CAB3992787.1"/>
    <property type="molecule type" value="Genomic_DNA"/>
</dbReference>
<dbReference type="Pfam" id="PF10274">
    <property type="entry name" value="ParcG"/>
    <property type="match status" value="1"/>
</dbReference>
<dbReference type="PANTHER" id="PTHR21207">
    <property type="entry name" value="PARKIN COREGULATED GENE PROTEIN PARK2 COREGULATED"/>
    <property type="match status" value="1"/>
</dbReference>